<dbReference type="PRINTS" id="PR00792">
    <property type="entry name" value="PEPSIN"/>
</dbReference>
<evidence type="ECO:0000313" key="10">
    <source>
        <dbReference type="Proteomes" id="UP000054270"/>
    </source>
</evidence>
<keyword evidence="4 6" id="KW-0378">Hydrolase</keyword>
<dbReference type="InterPro" id="IPR033121">
    <property type="entry name" value="PEPTIDASE_A1"/>
</dbReference>
<feature type="active site" evidence="5">
    <location>
        <position position="106"/>
    </location>
</feature>
<protein>
    <recommendedName>
        <fullName evidence="8">Peptidase A1 domain-containing protein</fullName>
    </recommendedName>
</protein>
<gene>
    <name evidence="9" type="ORF">HYPSUDRAFT_282654</name>
</gene>
<comment type="similarity">
    <text evidence="1 6">Belongs to the peptidase A1 family.</text>
</comment>
<evidence type="ECO:0000256" key="7">
    <source>
        <dbReference type="SAM" id="SignalP"/>
    </source>
</evidence>
<evidence type="ECO:0000313" key="9">
    <source>
        <dbReference type="EMBL" id="KJA26701.1"/>
    </source>
</evidence>
<dbReference type="InterPro" id="IPR021109">
    <property type="entry name" value="Peptidase_aspartic_dom_sf"/>
</dbReference>
<dbReference type="OMA" id="PWRSKHY"/>
<feature type="active site" evidence="5">
    <location>
        <position position="311"/>
    </location>
</feature>
<dbReference type="STRING" id="945553.A0A0D2PDV0"/>
<dbReference type="FunFam" id="2.40.70.10:FF:000115">
    <property type="entry name" value="Lysosomal aspartic protease"/>
    <property type="match status" value="1"/>
</dbReference>
<keyword evidence="10" id="KW-1185">Reference proteome</keyword>
<evidence type="ECO:0000256" key="1">
    <source>
        <dbReference type="ARBA" id="ARBA00007447"/>
    </source>
</evidence>
<evidence type="ECO:0000256" key="5">
    <source>
        <dbReference type="PIRSR" id="PIRSR601461-1"/>
    </source>
</evidence>
<evidence type="ECO:0000256" key="6">
    <source>
        <dbReference type="RuleBase" id="RU000454"/>
    </source>
</evidence>
<dbReference type="PROSITE" id="PS00141">
    <property type="entry name" value="ASP_PROTEASE"/>
    <property type="match status" value="2"/>
</dbReference>
<keyword evidence="3 6" id="KW-0064">Aspartyl protease</keyword>
<dbReference type="GO" id="GO:0006508">
    <property type="term" value="P:proteolysis"/>
    <property type="evidence" value="ECO:0007669"/>
    <property type="project" value="UniProtKB-KW"/>
</dbReference>
<dbReference type="SUPFAM" id="SSF50630">
    <property type="entry name" value="Acid proteases"/>
    <property type="match status" value="1"/>
</dbReference>
<proteinExistence type="inferred from homology"/>
<evidence type="ECO:0000259" key="8">
    <source>
        <dbReference type="PROSITE" id="PS51767"/>
    </source>
</evidence>
<dbReference type="Pfam" id="PF00026">
    <property type="entry name" value="Asp"/>
    <property type="match status" value="1"/>
</dbReference>
<dbReference type="OrthoDB" id="771136at2759"/>
<dbReference type="AlphaFoldDB" id="A0A0D2PDV0"/>
<dbReference type="PANTHER" id="PTHR47966:SF6">
    <property type="entry name" value="PEPTIDASE A1 DOMAIN-CONTAINING PROTEIN"/>
    <property type="match status" value="1"/>
</dbReference>
<dbReference type="Gene3D" id="2.40.70.10">
    <property type="entry name" value="Acid Proteases"/>
    <property type="match status" value="2"/>
</dbReference>
<reference evidence="10" key="1">
    <citation type="submission" date="2014-04" db="EMBL/GenBank/DDBJ databases">
        <title>Evolutionary Origins and Diversification of the Mycorrhizal Mutualists.</title>
        <authorList>
            <consortium name="DOE Joint Genome Institute"/>
            <consortium name="Mycorrhizal Genomics Consortium"/>
            <person name="Kohler A."/>
            <person name="Kuo A."/>
            <person name="Nagy L.G."/>
            <person name="Floudas D."/>
            <person name="Copeland A."/>
            <person name="Barry K.W."/>
            <person name="Cichocki N."/>
            <person name="Veneault-Fourrey C."/>
            <person name="LaButti K."/>
            <person name="Lindquist E.A."/>
            <person name="Lipzen A."/>
            <person name="Lundell T."/>
            <person name="Morin E."/>
            <person name="Murat C."/>
            <person name="Riley R."/>
            <person name="Ohm R."/>
            <person name="Sun H."/>
            <person name="Tunlid A."/>
            <person name="Henrissat B."/>
            <person name="Grigoriev I.V."/>
            <person name="Hibbett D.S."/>
            <person name="Martin F."/>
        </authorList>
    </citation>
    <scope>NUCLEOTIDE SEQUENCE [LARGE SCALE GENOMIC DNA]</scope>
    <source>
        <strain evidence="10">FD-334 SS-4</strain>
    </source>
</reference>
<feature type="chain" id="PRO_5002265803" description="Peptidase A1 domain-containing protein" evidence="7">
    <location>
        <begin position="24"/>
        <end position="468"/>
    </location>
</feature>
<evidence type="ECO:0000256" key="4">
    <source>
        <dbReference type="ARBA" id="ARBA00022801"/>
    </source>
</evidence>
<feature type="signal peptide" evidence="7">
    <location>
        <begin position="1"/>
        <end position="23"/>
    </location>
</feature>
<name>A0A0D2PDV0_HYPSF</name>
<feature type="domain" description="Peptidase A1" evidence="8">
    <location>
        <begin position="88"/>
        <end position="424"/>
    </location>
</feature>
<organism evidence="9 10">
    <name type="scientific">Hypholoma sublateritium (strain FD-334 SS-4)</name>
    <dbReference type="NCBI Taxonomy" id="945553"/>
    <lineage>
        <taxon>Eukaryota</taxon>
        <taxon>Fungi</taxon>
        <taxon>Dikarya</taxon>
        <taxon>Basidiomycota</taxon>
        <taxon>Agaricomycotina</taxon>
        <taxon>Agaricomycetes</taxon>
        <taxon>Agaricomycetidae</taxon>
        <taxon>Agaricales</taxon>
        <taxon>Agaricineae</taxon>
        <taxon>Strophariaceae</taxon>
        <taxon>Hypholoma</taxon>
    </lineage>
</organism>
<evidence type="ECO:0000256" key="2">
    <source>
        <dbReference type="ARBA" id="ARBA00022670"/>
    </source>
</evidence>
<dbReference type="PROSITE" id="PS51767">
    <property type="entry name" value="PEPTIDASE_A1"/>
    <property type="match status" value="1"/>
</dbReference>
<dbReference type="CDD" id="cd05471">
    <property type="entry name" value="pepsin_like"/>
    <property type="match status" value="1"/>
</dbReference>
<dbReference type="EMBL" id="KN817527">
    <property type="protein sequence ID" value="KJA26701.1"/>
    <property type="molecule type" value="Genomic_DNA"/>
</dbReference>
<dbReference type="InterPro" id="IPR001969">
    <property type="entry name" value="Aspartic_peptidase_AS"/>
</dbReference>
<dbReference type="GO" id="GO:0004190">
    <property type="term" value="F:aspartic-type endopeptidase activity"/>
    <property type="evidence" value="ECO:0007669"/>
    <property type="project" value="UniProtKB-KW"/>
</dbReference>
<dbReference type="PANTHER" id="PTHR47966">
    <property type="entry name" value="BETA-SITE APP-CLEAVING ENZYME, ISOFORM A-RELATED"/>
    <property type="match status" value="1"/>
</dbReference>
<keyword evidence="7" id="KW-0732">Signal</keyword>
<keyword evidence="2 6" id="KW-0645">Protease</keyword>
<dbReference type="InterPro" id="IPR001461">
    <property type="entry name" value="Aspartic_peptidase_A1"/>
</dbReference>
<dbReference type="InterPro" id="IPR034164">
    <property type="entry name" value="Pepsin-like_dom"/>
</dbReference>
<accession>A0A0D2PDV0</accession>
<sequence length="468" mass="48671">MSPARKILLCLLLVNLRFLAIVADPIHVPITRRTRSIPIDLSEKALRLRVKYGFENSASIAKRGNSRLGKRTSSVSISTTNHEHDGEYFASLTIGTPPQTFNVILDTGSSDLWIASTLCSVANGCTSNTVPFDSAQSTTFQGGSAGASPLAGLGANVEILYGSGGVEGPASQDTVSMSGLTISDQVFVNAVIVNGSLTDQDISGLMGLAFTALAQSGATPFWQALINTNQLSAPEMAIYVSRSSESSTADVAGGTFTLGGTNSELFTGDIEFLDIAATSTPTFWALPLTALTINGELVPSTSSGQAIAAIDTGTTLITGTTENVQALWETITGSAPSRDRPGFYTFPCATEVNVTLSFGGRSWPIDEQDMNLGPDSRDPSHCLGAITGGDIPASAGITWIVGDTFLKNVYTVFRATDPPSIGFAQLSGKTVGASVTTTNATSGSNSRTMSLLFVSSAALSTMAVLSQM</sequence>
<dbReference type="Proteomes" id="UP000054270">
    <property type="component" value="Unassembled WGS sequence"/>
</dbReference>
<evidence type="ECO:0000256" key="3">
    <source>
        <dbReference type="ARBA" id="ARBA00022750"/>
    </source>
</evidence>